<keyword evidence="2" id="KW-1185">Reference proteome</keyword>
<dbReference type="Proteomes" id="UP001056120">
    <property type="component" value="Linkage Group LG20"/>
</dbReference>
<gene>
    <name evidence="1" type="ORF">L1987_58740</name>
</gene>
<organism evidence="1 2">
    <name type="scientific">Smallanthus sonchifolius</name>
    <dbReference type="NCBI Taxonomy" id="185202"/>
    <lineage>
        <taxon>Eukaryota</taxon>
        <taxon>Viridiplantae</taxon>
        <taxon>Streptophyta</taxon>
        <taxon>Embryophyta</taxon>
        <taxon>Tracheophyta</taxon>
        <taxon>Spermatophyta</taxon>
        <taxon>Magnoliopsida</taxon>
        <taxon>eudicotyledons</taxon>
        <taxon>Gunneridae</taxon>
        <taxon>Pentapetalae</taxon>
        <taxon>asterids</taxon>
        <taxon>campanulids</taxon>
        <taxon>Asterales</taxon>
        <taxon>Asteraceae</taxon>
        <taxon>Asteroideae</taxon>
        <taxon>Heliantheae alliance</taxon>
        <taxon>Millerieae</taxon>
        <taxon>Smallanthus</taxon>
    </lineage>
</organism>
<evidence type="ECO:0000313" key="2">
    <source>
        <dbReference type="Proteomes" id="UP001056120"/>
    </source>
</evidence>
<dbReference type="EMBL" id="CM042037">
    <property type="protein sequence ID" value="KAI3741073.1"/>
    <property type="molecule type" value="Genomic_DNA"/>
</dbReference>
<proteinExistence type="predicted"/>
<sequence length="306" mass="33828">MWVLFFPVFIGNFLLASAQDDFWGQYCGSDNYTHSSAHKRNLDDVLYLLTGTNNGFGFYNSTSGQANPAALSTCGFCFFQFSSAIFFSPPLKMISGDSTAVPITTRIAQPTNETWTTVSSIFINTNNVPDSSYDQWNQTVADLLGELRPEAAGGGQLRKYASRNVTAPGLGTIYGMMQCTPDLSARECNDCLATATDRIRPYSRSLGVRIYTIRCHIRYETYPFFNSTWSPAQSTSGPLLPGFQVGFRNGSTKGITHEMEDDDSGEMNSFNLSTMEIATNNFSLENKLGEGGFGPVYRVTYHFHDP</sequence>
<accession>A0ACB9D3M5</accession>
<evidence type="ECO:0000313" key="1">
    <source>
        <dbReference type="EMBL" id="KAI3741073.1"/>
    </source>
</evidence>
<name>A0ACB9D3M5_9ASTR</name>
<reference evidence="2" key="1">
    <citation type="journal article" date="2022" name="Mol. Ecol. Resour.">
        <title>The genomes of chicory, endive, great burdock and yacon provide insights into Asteraceae palaeo-polyploidization history and plant inulin production.</title>
        <authorList>
            <person name="Fan W."/>
            <person name="Wang S."/>
            <person name="Wang H."/>
            <person name="Wang A."/>
            <person name="Jiang F."/>
            <person name="Liu H."/>
            <person name="Zhao H."/>
            <person name="Xu D."/>
            <person name="Zhang Y."/>
        </authorList>
    </citation>
    <scope>NUCLEOTIDE SEQUENCE [LARGE SCALE GENOMIC DNA]</scope>
    <source>
        <strain evidence="2">cv. Yunnan</strain>
    </source>
</reference>
<protein>
    <submittedName>
        <fullName evidence="1">Uncharacterized protein</fullName>
    </submittedName>
</protein>
<reference evidence="1 2" key="2">
    <citation type="journal article" date="2022" name="Mol. Ecol. Resour.">
        <title>The genomes of chicory, endive, great burdock and yacon provide insights into Asteraceae paleo-polyploidization history and plant inulin production.</title>
        <authorList>
            <person name="Fan W."/>
            <person name="Wang S."/>
            <person name="Wang H."/>
            <person name="Wang A."/>
            <person name="Jiang F."/>
            <person name="Liu H."/>
            <person name="Zhao H."/>
            <person name="Xu D."/>
            <person name="Zhang Y."/>
        </authorList>
    </citation>
    <scope>NUCLEOTIDE SEQUENCE [LARGE SCALE GENOMIC DNA]</scope>
    <source>
        <strain evidence="2">cv. Yunnan</strain>
        <tissue evidence="1">Leaves</tissue>
    </source>
</reference>
<comment type="caution">
    <text evidence="1">The sequence shown here is derived from an EMBL/GenBank/DDBJ whole genome shotgun (WGS) entry which is preliminary data.</text>
</comment>